<keyword evidence="6" id="KW-1185">Reference proteome</keyword>
<evidence type="ECO:0000256" key="1">
    <source>
        <dbReference type="ARBA" id="ARBA00010118"/>
    </source>
</evidence>
<evidence type="ECO:0000313" key="5">
    <source>
        <dbReference type="EMBL" id="KAK9865956.1"/>
    </source>
</evidence>
<dbReference type="SMART" id="SM00672">
    <property type="entry name" value="CAP10"/>
    <property type="match status" value="1"/>
</dbReference>
<dbReference type="GO" id="GO:0016740">
    <property type="term" value="F:transferase activity"/>
    <property type="evidence" value="ECO:0007669"/>
    <property type="project" value="UniProtKB-KW"/>
</dbReference>
<evidence type="ECO:0000256" key="3">
    <source>
        <dbReference type="SAM" id="SignalP"/>
    </source>
</evidence>
<dbReference type="EMBL" id="JALJOV010000202">
    <property type="protein sequence ID" value="KAK9865956.1"/>
    <property type="molecule type" value="Genomic_DNA"/>
</dbReference>
<gene>
    <name evidence="5" type="ORF">WJX84_005940</name>
</gene>
<dbReference type="InterPro" id="IPR051091">
    <property type="entry name" value="O-Glucosyltr/Glycosyltrsf_90"/>
</dbReference>
<reference evidence="5 6" key="1">
    <citation type="journal article" date="2024" name="Nat. Commun.">
        <title>Phylogenomics reveals the evolutionary origins of lichenization in chlorophyte algae.</title>
        <authorList>
            <person name="Puginier C."/>
            <person name="Libourel C."/>
            <person name="Otte J."/>
            <person name="Skaloud P."/>
            <person name="Haon M."/>
            <person name="Grisel S."/>
            <person name="Petersen M."/>
            <person name="Berrin J.G."/>
            <person name="Delaux P.M."/>
            <person name="Dal Grande F."/>
            <person name="Keller J."/>
        </authorList>
    </citation>
    <scope>NUCLEOTIDE SEQUENCE [LARGE SCALE GENOMIC DNA]</scope>
    <source>
        <strain evidence="5 6">SAG 2523</strain>
    </source>
</reference>
<dbReference type="Pfam" id="PF05686">
    <property type="entry name" value="Glyco_transf_90"/>
    <property type="match status" value="2"/>
</dbReference>
<keyword evidence="3" id="KW-0732">Signal</keyword>
<dbReference type="PANTHER" id="PTHR12203">
    <property type="entry name" value="KDEL LYS-ASP-GLU-LEU CONTAINING - RELATED"/>
    <property type="match status" value="1"/>
</dbReference>
<organism evidence="5 6">
    <name type="scientific">Apatococcus fuscideae</name>
    <dbReference type="NCBI Taxonomy" id="2026836"/>
    <lineage>
        <taxon>Eukaryota</taxon>
        <taxon>Viridiplantae</taxon>
        <taxon>Chlorophyta</taxon>
        <taxon>core chlorophytes</taxon>
        <taxon>Trebouxiophyceae</taxon>
        <taxon>Chlorellales</taxon>
        <taxon>Chlorellaceae</taxon>
        <taxon>Apatococcus</taxon>
    </lineage>
</organism>
<evidence type="ECO:0000259" key="4">
    <source>
        <dbReference type="SMART" id="SM00672"/>
    </source>
</evidence>
<dbReference type="InterPro" id="IPR006598">
    <property type="entry name" value="CAP10"/>
</dbReference>
<comment type="caution">
    <text evidence="5">The sequence shown here is derived from an EMBL/GenBank/DDBJ whole genome shotgun (WGS) entry which is preliminary data.</text>
</comment>
<feature type="signal peptide" evidence="3">
    <location>
        <begin position="1"/>
        <end position="29"/>
    </location>
</feature>
<keyword evidence="2" id="KW-0808">Transferase</keyword>
<comment type="similarity">
    <text evidence="1">Belongs to the glycosyltransferase 90 family.</text>
</comment>
<dbReference type="PROSITE" id="PS51257">
    <property type="entry name" value="PROKAR_LIPOPROTEIN"/>
    <property type="match status" value="1"/>
</dbReference>
<evidence type="ECO:0000256" key="2">
    <source>
        <dbReference type="ARBA" id="ARBA00022679"/>
    </source>
</evidence>
<dbReference type="PANTHER" id="PTHR12203:SF35">
    <property type="entry name" value="PROTEIN O-GLUCOSYLTRANSFERASE 1"/>
    <property type="match status" value="1"/>
</dbReference>
<feature type="domain" description="Glycosyl transferase CAP10" evidence="4">
    <location>
        <begin position="194"/>
        <end position="337"/>
    </location>
</feature>
<dbReference type="AlphaFoldDB" id="A0AAW1TAH0"/>
<dbReference type="Proteomes" id="UP001485043">
    <property type="component" value="Unassembled WGS sequence"/>
</dbReference>
<sequence length="394" mass="45008">MSCDVTRLAAGPLLLSLLLGCLPLLECQAQVELVEGLSTRPLSWHSTGLAADTRSAGHQRHWPWRSKLRKLGQQAEHGNGRKQIPAEMLEQQDQQQQQPQLLKQQQKKVWTPAIHGSDKDHLLRGVERDLEPFRHHGITLQMVEQVYCTFNLQSFRVQILDNQIYIVGELPGFADLNLRNKKILALLAARYPDDLPDVDFIIQNSDWFPPNFNGSHEDCRQQGPMFTANKRPGDSHGILFPDESWLDWEQEKSLVVAAARRQAWESRDSRLLFRGAPTGERGHLLNSSVSELQNDLLNIQDIAAEGQRLAVDVLTMENALDYWHHLLWEYARLQRFTPLVHHDAITLDKSIYLPQPSMQTNFSQRLCHICLPQPSDNKTLAAFTGEHYLSPKPE</sequence>
<name>A0AAW1TAH0_9CHLO</name>
<proteinExistence type="inferred from homology"/>
<protein>
    <recommendedName>
        <fullName evidence="4">Glycosyl transferase CAP10 domain-containing protein</fullName>
    </recommendedName>
</protein>
<evidence type="ECO:0000313" key="6">
    <source>
        <dbReference type="Proteomes" id="UP001485043"/>
    </source>
</evidence>
<accession>A0AAW1TAH0</accession>
<feature type="chain" id="PRO_5043553545" description="Glycosyl transferase CAP10 domain-containing protein" evidence="3">
    <location>
        <begin position="30"/>
        <end position="394"/>
    </location>
</feature>